<reference evidence="1" key="2">
    <citation type="submission" date="2023-06" db="EMBL/GenBank/DDBJ databases">
        <authorList>
            <consortium name="Lawrence Berkeley National Laboratory"/>
            <person name="Haridas S."/>
            <person name="Hensen N."/>
            <person name="Bonometti L."/>
            <person name="Westerberg I."/>
            <person name="Brannstrom I.O."/>
            <person name="Guillou S."/>
            <person name="Cros-Aarteil S."/>
            <person name="Calhoun S."/>
            <person name="Kuo A."/>
            <person name="Mondo S."/>
            <person name="Pangilinan J."/>
            <person name="Riley R."/>
            <person name="Labutti K."/>
            <person name="Andreopoulos B."/>
            <person name="Lipzen A."/>
            <person name="Chen C."/>
            <person name="Yanf M."/>
            <person name="Daum C."/>
            <person name="Ng V."/>
            <person name="Clum A."/>
            <person name="Steindorff A."/>
            <person name="Ohm R."/>
            <person name="Martin F."/>
            <person name="Silar P."/>
            <person name="Natvig D."/>
            <person name="Lalanne C."/>
            <person name="Gautier V."/>
            <person name="Ament-Velasquez S.L."/>
            <person name="Kruys A."/>
            <person name="Hutchinson M.I."/>
            <person name="Powell A.J."/>
            <person name="Barry K."/>
            <person name="Miller A.N."/>
            <person name="Grigoriev I.V."/>
            <person name="Debuchy R."/>
            <person name="Gladieux P."/>
            <person name="Thoren M.H."/>
            <person name="Johannesson H."/>
        </authorList>
    </citation>
    <scope>NUCLEOTIDE SEQUENCE</scope>
    <source>
        <strain evidence="1">CBS 958.72</strain>
    </source>
</reference>
<gene>
    <name evidence="1" type="ORF">B0T24DRAFT_353427</name>
</gene>
<protein>
    <submittedName>
        <fullName evidence="1">Uncharacterized protein</fullName>
    </submittedName>
</protein>
<evidence type="ECO:0000313" key="2">
    <source>
        <dbReference type="Proteomes" id="UP001287356"/>
    </source>
</evidence>
<accession>A0AAE0K316</accession>
<comment type="caution">
    <text evidence="1">The sequence shown here is derived from an EMBL/GenBank/DDBJ whole genome shotgun (WGS) entry which is preliminary data.</text>
</comment>
<name>A0AAE0K316_9PEZI</name>
<dbReference type="AlphaFoldDB" id="A0AAE0K316"/>
<dbReference type="EMBL" id="JAULSN010000006">
    <property type="protein sequence ID" value="KAK3369111.1"/>
    <property type="molecule type" value="Genomic_DNA"/>
</dbReference>
<reference evidence="1" key="1">
    <citation type="journal article" date="2023" name="Mol. Phylogenet. Evol.">
        <title>Genome-scale phylogeny and comparative genomics of the fungal order Sordariales.</title>
        <authorList>
            <person name="Hensen N."/>
            <person name="Bonometti L."/>
            <person name="Westerberg I."/>
            <person name="Brannstrom I.O."/>
            <person name="Guillou S."/>
            <person name="Cros-Aarteil S."/>
            <person name="Calhoun S."/>
            <person name="Haridas S."/>
            <person name="Kuo A."/>
            <person name="Mondo S."/>
            <person name="Pangilinan J."/>
            <person name="Riley R."/>
            <person name="LaButti K."/>
            <person name="Andreopoulos B."/>
            <person name="Lipzen A."/>
            <person name="Chen C."/>
            <person name="Yan M."/>
            <person name="Daum C."/>
            <person name="Ng V."/>
            <person name="Clum A."/>
            <person name="Steindorff A."/>
            <person name="Ohm R.A."/>
            <person name="Martin F."/>
            <person name="Silar P."/>
            <person name="Natvig D.O."/>
            <person name="Lalanne C."/>
            <person name="Gautier V."/>
            <person name="Ament-Velasquez S.L."/>
            <person name="Kruys A."/>
            <person name="Hutchinson M.I."/>
            <person name="Powell A.J."/>
            <person name="Barry K."/>
            <person name="Miller A.N."/>
            <person name="Grigoriev I.V."/>
            <person name="Debuchy R."/>
            <person name="Gladieux P."/>
            <person name="Hiltunen Thoren M."/>
            <person name="Johannesson H."/>
        </authorList>
    </citation>
    <scope>NUCLEOTIDE SEQUENCE</scope>
    <source>
        <strain evidence="1">CBS 958.72</strain>
    </source>
</reference>
<organism evidence="1 2">
    <name type="scientific">Lasiosphaeria ovina</name>
    <dbReference type="NCBI Taxonomy" id="92902"/>
    <lineage>
        <taxon>Eukaryota</taxon>
        <taxon>Fungi</taxon>
        <taxon>Dikarya</taxon>
        <taxon>Ascomycota</taxon>
        <taxon>Pezizomycotina</taxon>
        <taxon>Sordariomycetes</taxon>
        <taxon>Sordariomycetidae</taxon>
        <taxon>Sordariales</taxon>
        <taxon>Lasiosphaeriaceae</taxon>
        <taxon>Lasiosphaeria</taxon>
    </lineage>
</organism>
<evidence type="ECO:0000313" key="1">
    <source>
        <dbReference type="EMBL" id="KAK3369111.1"/>
    </source>
</evidence>
<keyword evidence="2" id="KW-1185">Reference proteome</keyword>
<dbReference type="Proteomes" id="UP001287356">
    <property type="component" value="Unassembled WGS sequence"/>
</dbReference>
<proteinExistence type="predicted"/>
<sequence>MLRKAIGSKTVKRWVDTFAVVCFVWLRVRPCFALLVTCRVAQHFQVSKPSNYSCLLGQVESGLDLRISRPECVCLTRLNSLAIPTLLPHTLHYYPARGST</sequence>